<evidence type="ECO:0000256" key="5">
    <source>
        <dbReference type="ARBA" id="ARBA00022722"/>
    </source>
</evidence>
<evidence type="ECO:0000256" key="2">
    <source>
        <dbReference type="ARBA" id="ARBA00010489"/>
    </source>
</evidence>
<organism evidence="11 12">
    <name type="scientific">Bicyclus anynana</name>
    <name type="common">Squinting bush brown butterfly</name>
    <dbReference type="NCBI Taxonomy" id="110368"/>
    <lineage>
        <taxon>Eukaryota</taxon>
        <taxon>Metazoa</taxon>
        <taxon>Ecdysozoa</taxon>
        <taxon>Arthropoda</taxon>
        <taxon>Hexapoda</taxon>
        <taxon>Insecta</taxon>
        <taxon>Pterygota</taxon>
        <taxon>Neoptera</taxon>
        <taxon>Endopterygota</taxon>
        <taxon>Lepidoptera</taxon>
        <taxon>Glossata</taxon>
        <taxon>Ditrysia</taxon>
        <taxon>Papilionoidea</taxon>
        <taxon>Nymphalidae</taxon>
        <taxon>Satyrinae</taxon>
        <taxon>Satyrini</taxon>
        <taxon>Mycalesina</taxon>
        <taxon>Bicyclus</taxon>
    </lineage>
</organism>
<evidence type="ECO:0000256" key="9">
    <source>
        <dbReference type="ARBA" id="ARBA00025599"/>
    </source>
</evidence>
<evidence type="ECO:0000256" key="7">
    <source>
        <dbReference type="ARBA" id="ARBA00022839"/>
    </source>
</evidence>
<dbReference type="SMART" id="SM00479">
    <property type="entry name" value="EXOIII"/>
    <property type="match status" value="1"/>
</dbReference>
<dbReference type="GeneID" id="112052873"/>
<dbReference type="InterPro" id="IPR036397">
    <property type="entry name" value="RNaseH_sf"/>
</dbReference>
<dbReference type="PANTHER" id="PTHR12801">
    <property type="entry name" value="RNA EXONUCLEASE REXO1 / RECO3 FAMILY MEMBER-RELATED"/>
    <property type="match status" value="1"/>
</dbReference>
<evidence type="ECO:0000313" key="12">
    <source>
        <dbReference type="RefSeq" id="XP_052743728.1"/>
    </source>
</evidence>
<dbReference type="SUPFAM" id="SSF53098">
    <property type="entry name" value="Ribonuclease H-like"/>
    <property type="match status" value="1"/>
</dbReference>
<comment type="function">
    <text evidence="9">Exoribonuclease involved in ribosome biosynthesis. Involved in the processing of ITS1, the internal transcribed spacer localized between the 18S and 5.8S rRNAs.</text>
</comment>
<keyword evidence="7" id="KW-0269">Exonuclease</keyword>
<comment type="subcellular location">
    <subcellularLocation>
        <location evidence="1">Nucleus</location>
    </subcellularLocation>
</comment>
<name>A0ABM3LXC9_BICAN</name>
<gene>
    <name evidence="12" type="primary">LOC112052873</name>
</gene>
<evidence type="ECO:0000313" key="11">
    <source>
        <dbReference type="Proteomes" id="UP001652582"/>
    </source>
</evidence>
<dbReference type="InterPro" id="IPR013520">
    <property type="entry name" value="Ribonucl_H"/>
</dbReference>
<dbReference type="Pfam" id="PF00929">
    <property type="entry name" value="RNase_T"/>
    <property type="match status" value="1"/>
</dbReference>
<dbReference type="CDD" id="cd06144">
    <property type="entry name" value="REX4_like"/>
    <property type="match status" value="1"/>
</dbReference>
<evidence type="ECO:0000259" key="10">
    <source>
        <dbReference type="SMART" id="SM00479"/>
    </source>
</evidence>
<keyword evidence="6" id="KW-0378">Hydrolase</keyword>
<sequence>MEYCYYAIDCEMVGSGYRGCQSILARVSIVDWFGDVVLDEYVQPIEPVTDYRTPYSGITPEDLVNGIDFFTVRKKVISILQEKILVGHSLKFDLDVLNLHYPEHRLRDLATCDSLMRNNQPVSLKSLAWKYLGQIIQIGGHDSLEDARACMEIYKICRQR</sequence>
<dbReference type="Gene3D" id="3.30.420.10">
    <property type="entry name" value="Ribonuclease H-like superfamily/Ribonuclease H"/>
    <property type="match status" value="1"/>
</dbReference>
<dbReference type="InterPro" id="IPR047021">
    <property type="entry name" value="REXO1/3/4-like"/>
</dbReference>
<feature type="domain" description="Exonuclease" evidence="10">
    <location>
        <begin position="4"/>
        <end position="160"/>
    </location>
</feature>
<dbReference type="PANTHER" id="PTHR12801:SF45">
    <property type="entry name" value="RNA EXONUCLEASE 4"/>
    <property type="match status" value="1"/>
</dbReference>
<keyword evidence="4" id="KW-0698">rRNA processing</keyword>
<dbReference type="InterPro" id="IPR037431">
    <property type="entry name" value="REX4_DEDDh_dom"/>
</dbReference>
<comment type="similarity">
    <text evidence="2">Belongs to the REXO4 family.</text>
</comment>
<dbReference type="Proteomes" id="UP001652582">
    <property type="component" value="Chromosome 20"/>
</dbReference>
<reference evidence="12" key="1">
    <citation type="submission" date="2025-08" db="UniProtKB">
        <authorList>
            <consortium name="RefSeq"/>
        </authorList>
    </citation>
    <scope>IDENTIFICATION</scope>
</reference>
<protein>
    <recommendedName>
        <fullName evidence="3">RNA exonuclease 4</fullName>
    </recommendedName>
</protein>
<evidence type="ECO:0000256" key="8">
    <source>
        <dbReference type="ARBA" id="ARBA00023242"/>
    </source>
</evidence>
<keyword evidence="5" id="KW-0540">Nuclease</keyword>
<keyword evidence="11" id="KW-1185">Reference proteome</keyword>
<keyword evidence="8" id="KW-0539">Nucleus</keyword>
<evidence type="ECO:0000256" key="1">
    <source>
        <dbReference type="ARBA" id="ARBA00004123"/>
    </source>
</evidence>
<accession>A0ABM3LXC9</accession>
<proteinExistence type="inferred from homology"/>
<dbReference type="RefSeq" id="XP_052743728.1">
    <property type="nucleotide sequence ID" value="XM_052887768.1"/>
</dbReference>
<evidence type="ECO:0000256" key="3">
    <source>
        <dbReference type="ARBA" id="ARBA00016937"/>
    </source>
</evidence>
<evidence type="ECO:0000256" key="6">
    <source>
        <dbReference type="ARBA" id="ARBA00022801"/>
    </source>
</evidence>
<dbReference type="InterPro" id="IPR012337">
    <property type="entry name" value="RNaseH-like_sf"/>
</dbReference>
<evidence type="ECO:0000256" key="4">
    <source>
        <dbReference type="ARBA" id="ARBA00022552"/>
    </source>
</evidence>